<comment type="subcellular location">
    <subcellularLocation>
        <location evidence="1">Cell membrane</location>
        <topology evidence="1">Multi-pass membrane protein</topology>
    </subcellularLocation>
</comment>
<evidence type="ECO:0000256" key="4">
    <source>
        <dbReference type="ARBA" id="ARBA00022692"/>
    </source>
</evidence>
<feature type="transmembrane region" description="Helical" evidence="7">
    <location>
        <begin position="59"/>
        <end position="81"/>
    </location>
</feature>
<dbReference type="InterPro" id="IPR023090">
    <property type="entry name" value="UPF0702_alpha/beta_dom_sf"/>
</dbReference>
<evidence type="ECO:0000256" key="5">
    <source>
        <dbReference type="ARBA" id="ARBA00022989"/>
    </source>
</evidence>
<dbReference type="AlphaFoldDB" id="A0A3D8PQC5"/>
<dbReference type="GO" id="GO:0005886">
    <property type="term" value="C:plasma membrane"/>
    <property type="evidence" value="ECO:0007669"/>
    <property type="project" value="UniProtKB-SubCell"/>
</dbReference>
<evidence type="ECO:0000256" key="3">
    <source>
        <dbReference type="ARBA" id="ARBA00022475"/>
    </source>
</evidence>
<feature type="domain" description="YetF-like N-terminal transmembrane" evidence="9">
    <location>
        <begin position="6"/>
        <end position="78"/>
    </location>
</feature>
<gene>
    <name evidence="10" type="ORF">CWR48_12030</name>
</gene>
<dbReference type="Gene3D" id="3.30.240.20">
    <property type="entry name" value="bsu07140 like domains"/>
    <property type="match status" value="2"/>
</dbReference>
<comment type="similarity">
    <text evidence="2">Belongs to the UPF0702 family.</text>
</comment>
<feature type="transmembrane region" description="Helical" evidence="7">
    <location>
        <begin position="35"/>
        <end position="53"/>
    </location>
</feature>
<name>A0A3D8PQC5_9BACI</name>
<dbReference type="InterPro" id="IPR012452">
    <property type="entry name" value="DUF1657"/>
</dbReference>
<evidence type="ECO:0000256" key="2">
    <source>
        <dbReference type="ARBA" id="ARBA00006448"/>
    </source>
</evidence>
<evidence type="ECO:0000259" key="8">
    <source>
        <dbReference type="Pfam" id="PF04239"/>
    </source>
</evidence>
<accession>A0A3D8PQC5</accession>
<feature type="domain" description="YetF C-terminal" evidence="8">
    <location>
        <begin position="82"/>
        <end position="214"/>
    </location>
</feature>
<sequence length="286" mass="31836">MPEFALILIRSIGSFIILFIMARAMGKKQIAQLTFFDYCVGITIGSIAASMSVDQNIKIMNGLISLIIWGLFPIVLAYFGLKSRKFAKVTDGKPAIIIKNGEVLEESMKKNQLSIDELLMLLRDKGSFKVADVELAVLETNGQLSVMKKTDEQPITPRILGMALEQEHSPTILIADGKVLAENLAILGYSQEWLLGEIQKQGAIDFENVFLAQIDSKGGIYVDFYVEKAKLTPVEQKPLLAAELKKLQADFEIFSLETDNLEAKEMYSAQAARLQDVLDKILPYLK</sequence>
<dbReference type="Pfam" id="PF04239">
    <property type="entry name" value="DUF421"/>
    <property type="match status" value="1"/>
</dbReference>
<dbReference type="PANTHER" id="PTHR34582:SF7">
    <property type="entry name" value="UPF0702 TRANSMEMBRANE PROTEIN YDFS"/>
    <property type="match status" value="1"/>
</dbReference>
<evidence type="ECO:0000259" key="9">
    <source>
        <dbReference type="Pfam" id="PF20730"/>
    </source>
</evidence>
<feature type="transmembrane region" description="Helical" evidence="7">
    <location>
        <begin position="6"/>
        <end position="23"/>
    </location>
</feature>
<keyword evidence="3" id="KW-1003">Cell membrane</keyword>
<dbReference type="PANTHER" id="PTHR34582">
    <property type="entry name" value="UPF0702 TRANSMEMBRANE PROTEIN YCAP"/>
    <property type="match status" value="1"/>
</dbReference>
<dbReference type="OrthoDB" id="9778331at2"/>
<dbReference type="RefSeq" id="WP_115773483.1">
    <property type="nucleotide sequence ID" value="NZ_PIOC01000017.1"/>
</dbReference>
<dbReference type="InterPro" id="IPR007353">
    <property type="entry name" value="DUF421"/>
</dbReference>
<dbReference type="Pfam" id="PF20730">
    <property type="entry name" value="YetF_N"/>
    <property type="match status" value="1"/>
</dbReference>
<evidence type="ECO:0000313" key="11">
    <source>
        <dbReference type="Proteomes" id="UP000257143"/>
    </source>
</evidence>
<keyword evidence="4 7" id="KW-0812">Transmembrane</keyword>
<evidence type="ECO:0000256" key="7">
    <source>
        <dbReference type="SAM" id="Phobius"/>
    </source>
</evidence>
<evidence type="ECO:0000256" key="1">
    <source>
        <dbReference type="ARBA" id="ARBA00004651"/>
    </source>
</evidence>
<dbReference type="Pfam" id="PF07870">
    <property type="entry name" value="DUF1657"/>
    <property type="match status" value="1"/>
</dbReference>
<protein>
    <submittedName>
        <fullName evidence="10">DUF421 domain-containing protein</fullName>
    </submittedName>
</protein>
<keyword evidence="6 7" id="KW-0472">Membrane</keyword>
<keyword evidence="5 7" id="KW-1133">Transmembrane helix</keyword>
<evidence type="ECO:0000313" key="10">
    <source>
        <dbReference type="EMBL" id="RDW18303.1"/>
    </source>
</evidence>
<dbReference type="Proteomes" id="UP000257143">
    <property type="component" value="Unassembled WGS sequence"/>
</dbReference>
<comment type="caution">
    <text evidence="10">The sequence shown here is derived from an EMBL/GenBank/DDBJ whole genome shotgun (WGS) entry which is preliminary data.</text>
</comment>
<keyword evidence="11" id="KW-1185">Reference proteome</keyword>
<organism evidence="10 11">
    <name type="scientific">Oceanobacillus arenosus</name>
    <dbReference type="NCBI Taxonomy" id="1229153"/>
    <lineage>
        <taxon>Bacteria</taxon>
        <taxon>Bacillati</taxon>
        <taxon>Bacillota</taxon>
        <taxon>Bacilli</taxon>
        <taxon>Bacillales</taxon>
        <taxon>Bacillaceae</taxon>
        <taxon>Oceanobacillus</taxon>
    </lineage>
</organism>
<dbReference type="EMBL" id="PIOC01000017">
    <property type="protein sequence ID" value="RDW18303.1"/>
    <property type="molecule type" value="Genomic_DNA"/>
</dbReference>
<proteinExistence type="inferred from homology"/>
<dbReference type="InterPro" id="IPR048454">
    <property type="entry name" value="YetF_N"/>
</dbReference>
<reference evidence="11" key="1">
    <citation type="submission" date="2017-11" db="EMBL/GenBank/DDBJ databases">
        <authorList>
            <person name="Zhu W."/>
        </authorList>
    </citation>
    <scope>NUCLEOTIDE SEQUENCE [LARGE SCALE GENOMIC DNA]</scope>
    <source>
        <strain evidence="11">CAU 1183</strain>
    </source>
</reference>
<evidence type="ECO:0000256" key="6">
    <source>
        <dbReference type="ARBA" id="ARBA00023136"/>
    </source>
</evidence>